<dbReference type="InterPro" id="IPR050219">
    <property type="entry name" value="DnaG_primase"/>
</dbReference>
<dbReference type="GO" id="GO:0005737">
    <property type="term" value="C:cytoplasm"/>
    <property type="evidence" value="ECO:0007669"/>
    <property type="project" value="TreeGrafter"/>
</dbReference>
<evidence type="ECO:0000256" key="1">
    <source>
        <dbReference type="ARBA" id="ARBA00022478"/>
    </source>
</evidence>
<evidence type="ECO:0000256" key="11">
    <source>
        <dbReference type="ARBA" id="ARBA00023163"/>
    </source>
</evidence>
<name>A0A9D1P6U9_9FIRM</name>
<dbReference type="InterPro" id="IPR013264">
    <property type="entry name" value="DNAG_N"/>
</dbReference>
<dbReference type="SUPFAM" id="SSF57783">
    <property type="entry name" value="Zinc beta-ribbon"/>
    <property type="match status" value="1"/>
</dbReference>
<evidence type="ECO:0000313" key="17">
    <source>
        <dbReference type="Proteomes" id="UP000886884"/>
    </source>
</evidence>
<dbReference type="Pfam" id="PF13155">
    <property type="entry name" value="Toprim_2"/>
    <property type="match status" value="1"/>
</dbReference>
<evidence type="ECO:0000256" key="14">
    <source>
        <dbReference type="PIRSR" id="PIRSR002811-1"/>
    </source>
</evidence>
<dbReference type="SMART" id="SM00493">
    <property type="entry name" value="TOPRIM"/>
    <property type="match status" value="1"/>
</dbReference>
<evidence type="ECO:0000256" key="2">
    <source>
        <dbReference type="ARBA" id="ARBA00022515"/>
    </source>
</evidence>
<dbReference type="GO" id="GO:1990077">
    <property type="term" value="C:primosome complex"/>
    <property type="evidence" value="ECO:0007669"/>
    <property type="project" value="UniProtKB-KW"/>
</dbReference>
<dbReference type="GO" id="GO:0003899">
    <property type="term" value="F:DNA-directed RNA polymerase activity"/>
    <property type="evidence" value="ECO:0007669"/>
    <property type="project" value="UniProtKB-UniRule"/>
</dbReference>
<feature type="zinc finger region" description="CHC2-type" evidence="12 14">
    <location>
        <begin position="39"/>
        <end position="63"/>
    </location>
</feature>
<evidence type="ECO:0000256" key="7">
    <source>
        <dbReference type="ARBA" id="ARBA00022771"/>
    </source>
</evidence>
<dbReference type="Gene3D" id="3.90.580.10">
    <property type="entry name" value="Zinc finger, CHC2-type domain"/>
    <property type="match status" value="1"/>
</dbReference>
<dbReference type="EC" id="2.7.7.101" evidence="12"/>
<comment type="subunit">
    <text evidence="12">Monomer. Interacts with DnaB.</text>
</comment>
<dbReference type="InterPro" id="IPR036977">
    <property type="entry name" value="DNA_primase_Znf_CHC2"/>
</dbReference>
<dbReference type="Pfam" id="PF01807">
    <property type="entry name" value="Zn_ribbon_DnaG"/>
    <property type="match status" value="1"/>
</dbReference>
<proteinExistence type="inferred from homology"/>
<dbReference type="PROSITE" id="PS50880">
    <property type="entry name" value="TOPRIM"/>
    <property type="match status" value="1"/>
</dbReference>
<dbReference type="GO" id="GO:0008270">
    <property type="term" value="F:zinc ion binding"/>
    <property type="evidence" value="ECO:0007669"/>
    <property type="project" value="UniProtKB-UniRule"/>
</dbReference>
<dbReference type="NCBIfam" id="TIGR01391">
    <property type="entry name" value="dnaG"/>
    <property type="match status" value="1"/>
</dbReference>
<comment type="domain">
    <text evidence="12">Contains an N-terminal zinc-binding domain, a central core domain that contains the primase activity, and a C-terminal DnaB-binding domain.</text>
</comment>
<comment type="function">
    <text evidence="12 13">RNA polymerase that catalyzes the synthesis of short RNA molecules used as primers for DNA polymerase during DNA replication.</text>
</comment>
<keyword evidence="8 12" id="KW-0862">Zinc</keyword>
<dbReference type="InterPro" id="IPR006295">
    <property type="entry name" value="DNA_primase_DnaG"/>
</dbReference>
<evidence type="ECO:0000256" key="12">
    <source>
        <dbReference type="HAMAP-Rule" id="MF_00974"/>
    </source>
</evidence>
<dbReference type="InterPro" id="IPR037068">
    <property type="entry name" value="DNA_primase_core_N_sf"/>
</dbReference>
<dbReference type="GO" id="GO:0003677">
    <property type="term" value="F:DNA binding"/>
    <property type="evidence" value="ECO:0007669"/>
    <property type="project" value="UniProtKB-KW"/>
</dbReference>
<dbReference type="PANTHER" id="PTHR30313">
    <property type="entry name" value="DNA PRIMASE"/>
    <property type="match status" value="1"/>
</dbReference>
<dbReference type="CDD" id="cd03364">
    <property type="entry name" value="TOPRIM_DnaG_primases"/>
    <property type="match status" value="1"/>
</dbReference>
<keyword evidence="6 12" id="KW-0479">Metal-binding</keyword>
<dbReference type="Pfam" id="PF08275">
    <property type="entry name" value="DNAG_N"/>
    <property type="match status" value="1"/>
</dbReference>
<dbReference type="HAMAP" id="MF_00974">
    <property type="entry name" value="DNA_primase_DnaG"/>
    <property type="match status" value="1"/>
</dbReference>
<keyword evidence="10 12" id="KW-0238">DNA-binding</keyword>
<comment type="catalytic activity">
    <reaction evidence="12">
        <text>ssDNA + n NTP = ssDNA/pppN(pN)n-1 hybrid + (n-1) diphosphate.</text>
        <dbReference type="EC" id="2.7.7.101"/>
    </reaction>
</comment>
<dbReference type="GO" id="GO:0000428">
    <property type="term" value="C:DNA-directed RNA polymerase complex"/>
    <property type="evidence" value="ECO:0007669"/>
    <property type="project" value="UniProtKB-KW"/>
</dbReference>
<evidence type="ECO:0000256" key="3">
    <source>
        <dbReference type="ARBA" id="ARBA00022679"/>
    </source>
</evidence>
<dbReference type="PANTHER" id="PTHR30313:SF2">
    <property type="entry name" value="DNA PRIMASE"/>
    <property type="match status" value="1"/>
</dbReference>
<protein>
    <recommendedName>
        <fullName evidence="12 13">DNA primase</fullName>
        <ecNumber evidence="12">2.7.7.101</ecNumber>
    </recommendedName>
</protein>
<evidence type="ECO:0000256" key="6">
    <source>
        <dbReference type="ARBA" id="ARBA00022723"/>
    </source>
</evidence>
<evidence type="ECO:0000256" key="13">
    <source>
        <dbReference type="PIRNR" id="PIRNR002811"/>
    </source>
</evidence>
<dbReference type="Gene3D" id="3.90.980.10">
    <property type="entry name" value="DNA primase, catalytic core, N-terminal domain"/>
    <property type="match status" value="1"/>
</dbReference>
<dbReference type="InterPro" id="IPR034151">
    <property type="entry name" value="TOPRIM_DnaG_bac"/>
</dbReference>
<reference evidence="16" key="1">
    <citation type="submission" date="2020-10" db="EMBL/GenBank/DDBJ databases">
        <authorList>
            <person name="Gilroy R."/>
        </authorList>
    </citation>
    <scope>NUCLEOTIDE SEQUENCE</scope>
    <source>
        <strain evidence="16">CHK183-6373</strain>
    </source>
</reference>
<evidence type="ECO:0000259" key="15">
    <source>
        <dbReference type="PROSITE" id="PS50880"/>
    </source>
</evidence>
<keyword evidence="7 12" id="KW-0863">Zinc-finger</keyword>
<evidence type="ECO:0000256" key="9">
    <source>
        <dbReference type="ARBA" id="ARBA00022842"/>
    </source>
</evidence>
<evidence type="ECO:0000256" key="8">
    <source>
        <dbReference type="ARBA" id="ARBA00022833"/>
    </source>
</evidence>
<dbReference type="InterPro" id="IPR019475">
    <property type="entry name" value="DNA_primase_DnaB-bd"/>
</dbReference>
<evidence type="ECO:0000313" key="16">
    <source>
        <dbReference type="EMBL" id="HIV26749.1"/>
    </source>
</evidence>
<reference evidence="16" key="2">
    <citation type="journal article" date="2021" name="PeerJ">
        <title>Extensive microbial diversity within the chicken gut microbiome revealed by metagenomics and culture.</title>
        <authorList>
            <person name="Gilroy R."/>
            <person name="Ravi A."/>
            <person name="Getino M."/>
            <person name="Pursley I."/>
            <person name="Horton D.L."/>
            <person name="Alikhan N.F."/>
            <person name="Baker D."/>
            <person name="Gharbi K."/>
            <person name="Hall N."/>
            <person name="Watson M."/>
            <person name="Adriaenssens E.M."/>
            <person name="Foster-Nyarko E."/>
            <person name="Jarju S."/>
            <person name="Secka A."/>
            <person name="Antonio M."/>
            <person name="Oren A."/>
            <person name="Chaudhuri R.R."/>
            <person name="La Ragione R."/>
            <person name="Hildebrand F."/>
            <person name="Pallen M.J."/>
        </authorList>
    </citation>
    <scope>NUCLEOTIDE SEQUENCE</scope>
    <source>
        <strain evidence="16">CHK183-6373</strain>
    </source>
</reference>
<evidence type="ECO:0000256" key="10">
    <source>
        <dbReference type="ARBA" id="ARBA00023125"/>
    </source>
</evidence>
<dbReference type="AlphaFoldDB" id="A0A9D1P6U9"/>
<keyword evidence="4 12" id="KW-0548">Nucleotidyltransferase</keyword>
<dbReference type="GO" id="GO:0006269">
    <property type="term" value="P:DNA replication, synthesis of primer"/>
    <property type="evidence" value="ECO:0007669"/>
    <property type="project" value="UniProtKB-UniRule"/>
</dbReference>
<keyword evidence="3 12" id="KW-0808">Transferase</keyword>
<comment type="caution">
    <text evidence="16">The sequence shown here is derived from an EMBL/GenBank/DDBJ whole genome shotgun (WGS) entry which is preliminary data.</text>
</comment>
<keyword evidence="2 12" id="KW-0639">Primosome</keyword>
<sequence>MAQQFSEFLAELNARVHLEDVVGEYVQLKQKGHRYWGLCPFHSEKSPSFSVDADAQLYYCFGCHKGGNLIHFVMEMERMEFIDAVKLLAERAGLELPDRPRDADSQAAAQLREAVYEANHAAAMFFHRRIWSSEGASARDYLYRRGLNDADIKHFGLGASPAGWGETFEELRKQGFERETLLKAGLAVDKNGKTFDMFRDRVMFPIISAQGRVLGFGGRAMGEAQPKYLNTSETIVFNKRLNLYCMNWLKKERGIARVVLVEGYMDAVSLRRHGVEGVVATLGTALTPEQASLMARYAPEIWISYDGDSAGQKATLRALDILEAQNVRARVILYPDGMDPDDFMRAQGAQAFAQLAPMDAYEFRLLRAQDGLDLATQEGRTQYALTACGILKRVKNPVELENYVAIVAQRTGFERDVLYRQIGASPVERSPAVRPRRVAPPKSPPDYVLAQQRLVALKAANLLPEGTVCPEDFDDAVCRALFEGLSAGRTPGELVGEMAEGEDRATALGALEYEALPQDAAVALEMAGQCLASIRRRRLEEQIAALRQALSTAQGAQRRELLERLNGLLAELDRF</sequence>
<dbReference type="SMART" id="SM00400">
    <property type="entry name" value="ZnF_CHCC"/>
    <property type="match status" value="1"/>
</dbReference>
<dbReference type="Proteomes" id="UP000886884">
    <property type="component" value="Unassembled WGS sequence"/>
</dbReference>
<evidence type="ECO:0000256" key="5">
    <source>
        <dbReference type="ARBA" id="ARBA00022705"/>
    </source>
</evidence>
<keyword evidence="1 12" id="KW-0240">DNA-directed RNA polymerase</keyword>
<dbReference type="Pfam" id="PF10410">
    <property type="entry name" value="DnaB_bind"/>
    <property type="match status" value="1"/>
</dbReference>
<dbReference type="SUPFAM" id="SSF56731">
    <property type="entry name" value="DNA primase core"/>
    <property type="match status" value="1"/>
</dbReference>
<dbReference type="Gene3D" id="3.40.1360.10">
    <property type="match status" value="1"/>
</dbReference>
<feature type="domain" description="Toprim" evidence="15">
    <location>
        <begin position="256"/>
        <end position="337"/>
    </location>
</feature>
<gene>
    <name evidence="12" type="primary">dnaG</name>
    <name evidence="16" type="ORF">IAA64_02175</name>
</gene>
<evidence type="ECO:0000256" key="4">
    <source>
        <dbReference type="ARBA" id="ARBA00022695"/>
    </source>
</evidence>
<keyword evidence="11 12" id="KW-0804">Transcription</keyword>
<dbReference type="InterPro" id="IPR006171">
    <property type="entry name" value="TOPRIM_dom"/>
</dbReference>
<keyword evidence="5 12" id="KW-0235">DNA replication</keyword>
<organism evidence="16 17">
    <name type="scientific">Candidatus Ornithocaccomicrobium faecavium</name>
    <dbReference type="NCBI Taxonomy" id="2840890"/>
    <lineage>
        <taxon>Bacteria</taxon>
        <taxon>Bacillati</taxon>
        <taxon>Bacillota</taxon>
        <taxon>Clostridia</taxon>
        <taxon>Candidatus Ornithocaccomicrobium</taxon>
    </lineage>
</organism>
<dbReference type="PIRSF" id="PIRSF002811">
    <property type="entry name" value="DnaG"/>
    <property type="match status" value="1"/>
</dbReference>
<keyword evidence="9" id="KW-0460">Magnesium</keyword>
<dbReference type="FunFam" id="3.90.580.10:FF:000001">
    <property type="entry name" value="DNA primase"/>
    <property type="match status" value="1"/>
</dbReference>
<dbReference type="InterPro" id="IPR030846">
    <property type="entry name" value="DnaG_bac"/>
</dbReference>
<comment type="cofactor">
    <cofactor evidence="12 13 14">
        <name>Zn(2+)</name>
        <dbReference type="ChEBI" id="CHEBI:29105"/>
    </cofactor>
    <text evidence="12 13 14">Binds 1 zinc ion per monomer.</text>
</comment>
<dbReference type="InterPro" id="IPR002694">
    <property type="entry name" value="Znf_CHC2"/>
</dbReference>
<comment type="similarity">
    <text evidence="12 13">Belongs to the DnaG primase family.</text>
</comment>
<dbReference type="EMBL" id="DVOT01000042">
    <property type="protein sequence ID" value="HIV26749.1"/>
    <property type="molecule type" value="Genomic_DNA"/>
</dbReference>
<accession>A0A9D1P6U9</accession>